<organism evidence="14 15">
    <name type="scientific">Candidatus Uhrbacteria bacterium RIFCSPHIGHO2_01_FULL_63_20</name>
    <dbReference type="NCBI Taxonomy" id="1802385"/>
    <lineage>
        <taxon>Bacteria</taxon>
        <taxon>Candidatus Uhriibacteriota</taxon>
    </lineage>
</organism>
<comment type="pathway">
    <text evidence="2 12">Cell wall biogenesis; peptidoglycan biosynthesis.</text>
</comment>
<dbReference type="InterPro" id="IPR036968">
    <property type="entry name" value="Enolpyruvate_Tfrase_sf"/>
</dbReference>
<feature type="binding site" evidence="12">
    <location>
        <begin position="27"/>
        <end position="28"/>
    </location>
    <ligand>
        <name>phosphoenolpyruvate</name>
        <dbReference type="ChEBI" id="CHEBI:58702"/>
    </ligand>
</feature>
<name>A0A1F7TML3_9BACT</name>
<feature type="binding site" evidence="12">
    <location>
        <position position="310"/>
    </location>
    <ligand>
        <name>UDP-N-acetyl-alpha-D-glucosamine</name>
        <dbReference type="ChEBI" id="CHEBI:57705"/>
    </ligand>
</feature>
<dbReference type="EMBL" id="MGDT01000003">
    <property type="protein sequence ID" value="OGL67209.1"/>
    <property type="molecule type" value="Genomic_DNA"/>
</dbReference>
<dbReference type="NCBIfam" id="NF006873">
    <property type="entry name" value="PRK09369.1"/>
    <property type="match status" value="1"/>
</dbReference>
<protein>
    <recommendedName>
        <fullName evidence="12">UDP-N-acetylglucosamine 1-carboxyvinyltransferase</fullName>
        <ecNumber evidence="12">2.5.1.7</ecNumber>
    </recommendedName>
    <alternativeName>
        <fullName evidence="12">Enoylpyruvate transferase</fullName>
    </alternativeName>
    <alternativeName>
        <fullName evidence="12">UDP-N-acetylglucosamine enolpyruvyl transferase</fullName>
        <shortName evidence="12">EPT</shortName>
    </alternativeName>
</protein>
<comment type="similarity">
    <text evidence="10 12">Belongs to the EPSP synthase family. MurA subfamily.</text>
</comment>
<evidence type="ECO:0000256" key="9">
    <source>
        <dbReference type="ARBA" id="ARBA00023316"/>
    </source>
</evidence>
<evidence type="ECO:0000256" key="7">
    <source>
        <dbReference type="ARBA" id="ARBA00022984"/>
    </source>
</evidence>
<dbReference type="STRING" id="1802385.A2856_04075"/>
<dbReference type="InterPro" id="IPR001986">
    <property type="entry name" value="Enolpyruvate_Tfrase_dom"/>
</dbReference>
<feature type="domain" description="Enolpyruvate transferase" evidence="13">
    <location>
        <begin position="12"/>
        <end position="427"/>
    </location>
</feature>
<evidence type="ECO:0000256" key="12">
    <source>
        <dbReference type="HAMAP-Rule" id="MF_00111"/>
    </source>
</evidence>
<dbReference type="GO" id="GO:0008360">
    <property type="term" value="P:regulation of cell shape"/>
    <property type="evidence" value="ECO:0007669"/>
    <property type="project" value="UniProtKB-KW"/>
</dbReference>
<dbReference type="GO" id="GO:0071555">
    <property type="term" value="P:cell wall organization"/>
    <property type="evidence" value="ECO:0007669"/>
    <property type="project" value="UniProtKB-KW"/>
</dbReference>
<evidence type="ECO:0000256" key="1">
    <source>
        <dbReference type="ARBA" id="ARBA00004496"/>
    </source>
</evidence>
<proteinExistence type="inferred from homology"/>
<dbReference type="GO" id="GO:0051301">
    <property type="term" value="P:cell division"/>
    <property type="evidence" value="ECO:0007669"/>
    <property type="project" value="UniProtKB-KW"/>
</dbReference>
<gene>
    <name evidence="12" type="primary">murA</name>
    <name evidence="14" type="ORF">A2856_04075</name>
</gene>
<evidence type="ECO:0000256" key="5">
    <source>
        <dbReference type="ARBA" id="ARBA00022679"/>
    </source>
</evidence>
<accession>A0A1F7TML3</accession>
<sequence length="439" mass="47300">MASIHMDAFRIEGGVPLHGEVVLSGAKNAASKLMVASLLTDEPVTLGNVPRQHETGITREIITSIGAQAQWDDAHTLRLQTKDIRRTSVEGLSRKNRLSVLAIAPLLHRAGEAFVPRVGGDAIGARPVNFHLGALEAMGAVIEETPEGYRAVAAKGLRGALIDLPYPSVGATETAILAGSLAQGRTVIRNAAGEPEVKQLIMMLQKMGAVIQVNAGRGIEIVGVEKLSGCHMRVMPDRIEAASYACMALGSRGEVFVKGAQHEHMITFLNTVRKIGGEYDVQADGIAFRAVNGFRGIELETDTHPGFMTDWQQPLVVLLTQAKGTSVVHETVYEERFGYTETLKRMGADVSLFSNCLGETDCRFKGRNYRHCAVIQGPRELSPAEVAVPDIRAGLAFVVAALVAKGTSTLTGIEHLDRGYERLEEKLRGIGADIERVKV</sequence>
<evidence type="ECO:0000256" key="3">
    <source>
        <dbReference type="ARBA" id="ARBA00022490"/>
    </source>
</evidence>
<evidence type="ECO:0000256" key="6">
    <source>
        <dbReference type="ARBA" id="ARBA00022960"/>
    </source>
</evidence>
<dbReference type="PANTHER" id="PTHR43783:SF1">
    <property type="entry name" value="UDP-N-ACETYLGLUCOSAMINE 1-CARBOXYVINYLTRANSFERASE"/>
    <property type="match status" value="1"/>
</dbReference>
<dbReference type="InterPro" id="IPR050068">
    <property type="entry name" value="MurA_subfamily"/>
</dbReference>
<feature type="binding site" evidence="12">
    <location>
        <position position="332"/>
    </location>
    <ligand>
        <name>UDP-N-acetyl-alpha-D-glucosamine</name>
        <dbReference type="ChEBI" id="CHEBI:57705"/>
    </ligand>
</feature>
<dbReference type="Pfam" id="PF00275">
    <property type="entry name" value="EPSP_synthase"/>
    <property type="match status" value="1"/>
</dbReference>
<evidence type="ECO:0000313" key="14">
    <source>
        <dbReference type="EMBL" id="OGL67209.1"/>
    </source>
</evidence>
<comment type="caution">
    <text evidence="12">Lacks conserved residue(s) required for the propagation of feature annotation.</text>
</comment>
<dbReference type="GO" id="GO:0008760">
    <property type="term" value="F:UDP-N-acetylglucosamine 1-carboxyvinyltransferase activity"/>
    <property type="evidence" value="ECO:0007669"/>
    <property type="project" value="UniProtKB-UniRule"/>
</dbReference>
<keyword evidence="9 12" id="KW-0961">Cell wall biogenesis/degradation</keyword>
<evidence type="ECO:0000313" key="15">
    <source>
        <dbReference type="Proteomes" id="UP000177885"/>
    </source>
</evidence>
<keyword evidence="8 12" id="KW-0131">Cell cycle</keyword>
<dbReference type="PANTHER" id="PTHR43783">
    <property type="entry name" value="UDP-N-ACETYLGLUCOSAMINE 1-CARBOXYVINYLTRANSFERASE"/>
    <property type="match status" value="1"/>
</dbReference>
<dbReference type="GO" id="GO:0019277">
    <property type="term" value="P:UDP-N-acetylgalactosamine biosynthetic process"/>
    <property type="evidence" value="ECO:0007669"/>
    <property type="project" value="InterPro"/>
</dbReference>
<evidence type="ECO:0000256" key="10">
    <source>
        <dbReference type="ARBA" id="ARBA00038367"/>
    </source>
</evidence>
<dbReference type="Gene3D" id="3.65.10.10">
    <property type="entry name" value="Enolpyruvate transferase domain"/>
    <property type="match status" value="2"/>
</dbReference>
<keyword evidence="6 12" id="KW-0133">Cell shape</keyword>
<evidence type="ECO:0000256" key="4">
    <source>
        <dbReference type="ARBA" id="ARBA00022618"/>
    </source>
</evidence>
<keyword evidence="3 12" id="KW-0963">Cytoplasm</keyword>
<comment type="catalytic activity">
    <reaction evidence="11 12">
        <text>phosphoenolpyruvate + UDP-N-acetyl-alpha-D-glucosamine = UDP-N-acetyl-3-O-(1-carboxyvinyl)-alpha-D-glucosamine + phosphate</text>
        <dbReference type="Rhea" id="RHEA:18681"/>
        <dbReference type="ChEBI" id="CHEBI:43474"/>
        <dbReference type="ChEBI" id="CHEBI:57705"/>
        <dbReference type="ChEBI" id="CHEBI:58702"/>
        <dbReference type="ChEBI" id="CHEBI:68483"/>
        <dbReference type="EC" id="2.5.1.7"/>
    </reaction>
</comment>
<dbReference type="AlphaFoldDB" id="A0A1F7TML3"/>
<dbReference type="NCBIfam" id="TIGR01072">
    <property type="entry name" value="murA"/>
    <property type="match status" value="1"/>
</dbReference>
<evidence type="ECO:0000256" key="2">
    <source>
        <dbReference type="ARBA" id="ARBA00004752"/>
    </source>
</evidence>
<dbReference type="SUPFAM" id="SSF55205">
    <property type="entry name" value="EPT/RTPC-like"/>
    <property type="match status" value="1"/>
</dbReference>
<feature type="binding site" evidence="12">
    <location>
        <position position="97"/>
    </location>
    <ligand>
        <name>UDP-N-acetyl-alpha-D-glucosamine</name>
        <dbReference type="ChEBI" id="CHEBI:57705"/>
    </ligand>
</feature>
<dbReference type="GO" id="GO:0005737">
    <property type="term" value="C:cytoplasm"/>
    <property type="evidence" value="ECO:0007669"/>
    <property type="project" value="UniProtKB-SubCell"/>
</dbReference>
<dbReference type="CDD" id="cd01555">
    <property type="entry name" value="UdpNAET"/>
    <property type="match status" value="1"/>
</dbReference>
<dbReference type="EC" id="2.5.1.7" evidence="12"/>
<feature type="active site" description="Proton donor" evidence="12">
    <location>
        <position position="121"/>
    </location>
</feature>
<dbReference type="InterPro" id="IPR013792">
    <property type="entry name" value="RNA3'P_cycl/enolpyr_Trfase_a/b"/>
</dbReference>
<evidence type="ECO:0000256" key="11">
    <source>
        <dbReference type="ARBA" id="ARBA00047527"/>
    </source>
</evidence>
<evidence type="ECO:0000256" key="8">
    <source>
        <dbReference type="ARBA" id="ARBA00023306"/>
    </source>
</evidence>
<dbReference type="UniPathway" id="UPA00219"/>
<keyword evidence="7 12" id="KW-0573">Peptidoglycan synthesis</keyword>
<dbReference type="InterPro" id="IPR005750">
    <property type="entry name" value="UDP_GlcNAc_COvinyl_MurA"/>
</dbReference>
<comment type="function">
    <text evidence="12">Cell wall formation. Adds enolpyruvyl to UDP-N-acetylglucosamine.</text>
</comment>
<evidence type="ECO:0000259" key="13">
    <source>
        <dbReference type="Pfam" id="PF00275"/>
    </source>
</evidence>
<dbReference type="Proteomes" id="UP000177885">
    <property type="component" value="Unassembled WGS sequence"/>
</dbReference>
<keyword evidence="5 12" id="KW-0808">Transferase</keyword>
<dbReference type="GO" id="GO:0009252">
    <property type="term" value="P:peptidoglycan biosynthetic process"/>
    <property type="evidence" value="ECO:0007669"/>
    <property type="project" value="UniProtKB-UniRule"/>
</dbReference>
<dbReference type="HAMAP" id="MF_00111">
    <property type="entry name" value="MurA"/>
    <property type="match status" value="1"/>
</dbReference>
<keyword evidence="4 12" id="KW-0132">Cell division</keyword>
<reference evidence="14 15" key="1">
    <citation type="journal article" date="2016" name="Nat. Commun.">
        <title>Thousands of microbial genomes shed light on interconnected biogeochemical processes in an aquifer system.</title>
        <authorList>
            <person name="Anantharaman K."/>
            <person name="Brown C.T."/>
            <person name="Hug L.A."/>
            <person name="Sharon I."/>
            <person name="Castelle C.J."/>
            <person name="Probst A.J."/>
            <person name="Thomas B.C."/>
            <person name="Singh A."/>
            <person name="Wilkins M.J."/>
            <person name="Karaoz U."/>
            <person name="Brodie E.L."/>
            <person name="Williams K.H."/>
            <person name="Hubbard S.S."/>
            <person name="Banfield J.F."/>
        </authorList>
    </citation>
    <scope>NUCLEOTIDE SEQUENCE [LARGE SCALE GENOMIC DNA]</scope>
</reference>
<comment type="subcellular location">
    <subcellularLocation>
        <location evidence="1 12">Cytoplasm</location>
    </subcellularLocation>
</comment>
<comment type="caution">
    <text evidence="14">The sequence shown here is derived from an EMBL/GenBank/DDBJ whole genome shotgun (WGS) entry which is preliminary data.</text>
</comment>